<evidence type="ECO:0000256" key="9">
    <source>
        <dbReference type="ARBA" id="ARBA00022777"/>
    </source>
</evidence>
<dbReference type="PROSITE" id="PS50110">
    <property type="entry name" value="RESPONSE_REGULATORY"/>
    <property type="match status" value="2"/>
</dbReference>
<dbReference type="Pfam" id="PF01627">
    <property type="entry name" value="Hpt"/>
    <property type="match status" value="1"/>
</dbReference>
<evidence type="ECO:0000259" key="20">
    <source>
        <dbReference type="PROSITE" id="PS50885"/>
    </source>
</evidence>
<evidence type="ECO:0000256" key="11">
    <source>
        <dbReference type="ARBA" id="ARBA00022989"/>
    </source>
</evidence>
<dbReference type="CDD" id="cd00088">
    <property type="entry name" value="HPT"/>
    <property type="match status" value="1"/>
</dbReference>
<dbReference type="InterPro" id="IPR011006">
    <property type="entry name" value="CheY-like_superfamily"/>
</dbReference>
<dbReference type="PROSITE" id="PS50885">
    <property type="entry name" value="HAMP"/>
    <property type="match status" value="1"/>
</dbReference>
<evidence type="ECO:0000256" key="12">
    <source>
        <dbReference type="ARBA" id="ARBA00023012"/>
    </source>
</evidence>
<keyword evidence="12" id="KW-0902">Two-component regulatory system</keyword>
<dbReference type="PROSITE" id="PS50109">
    <property type="entry name" value="HIS_KIN"/>
    <property type="match status" value="1"/>
</dbReference>
<evidence type="ECO:0000256" key="7">
    <source>
        <dbReference type="ARBA" id="ARBA00022692"/>
    </source>
</evidence>
<gene>
    <name evidence="22" type="ORF">NP589_07825</name>
</gene>
<evidence type="ECO:0000256" key="3">
    <source>
        <dbReference type="ARBA" id="ARBA00012438"/>
    </source>
</evidence>
<evidence type="ECO:0000256" key="14">
    <source>
        <dbReference type="PROSITE-ProRule" id="PRU00110"/>
    </source>
</evidence>
<dbReference type="InterPro" id="IPR036097">
    <property type="entry name" value="HisK_dim/P_sf"/>
</dbReference>
<comment type="catalytic activity">
    <reaction evidence="1">
        <text>ATP + protein L-histidine = ADP + protein N-phospho-L-histidine.</text>
        <dbReference type="EC" id="2.7.13.3"/>
    </reaction>
</comment>
<feature type="domain" description="HPt" evidence="21">
    <location>
        <begin position="818"/>
        <end position="914"/>
    </location>
</feature>
<dbReference type="InterPro" id="IPR036641">
    <property type="entry name" value="HPT_dom_sf"/>
</dbReference>
<feature type="domain" description="Histidine kinase" evidence="18">
    <location>
        <begin position="282"/>
        <end position="507"/>
    </location>
</feature>
<dbReference type="EC" id="2.7.13.3" evidence="3"/>
<dbReference type="CDD" id="cd00082">
    <property type="entry name" value="HisKA"/>
    <property type="match status" value="1"/>
</dbReference>
<feature type="modified residue" description="Phosphohistidine" evidence="14">
    <location>
        <position position="857"/>
    </location>
</feature>
<evidence type="ECO:0000256" key="16">
    <source>
        <dbReference type="SAM" id="Coils"/>
    </source>
</evidence>
<comment type="caution">
    <text evidence="22">The sequence shown here is derived from an EMBL/GenBank/DDBJ whole genome shotgun (WGS) entry which is preliminary data.</text>
</comment>
<dbReference type="SUPFAM" id="SSF55874">
    <property type="entry name" value="ATPase domain of HSP90 chaperone/DNA topoisomerase II/histidine kinase"/>
    <property type="match status" value="1"/>
</dbReference>
<dbReference type="PRINTS" id="PR00344">
    <property type="entry name" value="BCTRLSENSOR"/>
</dbReference>
<dbReference type="Gene3D" id="1.20.120.160">
    <property type="entry name" value="HPT domain"/>
    <property type="match status" value="1"/>
</dbReference>
<dbReference type="PANTHER" id="PTHR45339:SF1">
    <property type="entry name" value="HYBRID SIGNAL TRANSDUCTION HISTIDINE KINASE J"/>
    <property type="match status" value="1"/>
</dbReference>
<dbReference type="SUPFAM" id="SSF158472">
    <property type="entry name" value="HAMP domain-like"/>
    <property type="match status" value="1"/>
</dbReference>
<keyword evidence="23" id="KW-1185">Reference proteome</keyword>
<evidence type="ECO:0000256" key="15">
    <source>
        <dbReference type="PROSITE-ProRule" id="PRU00169"/>
    </source>
</evidence>
<keyword evidence="11 17" id="KW-1133">Transmembrane helix</keyword>
<keyword evidence="4" id="KW-1003">Cell membrane</keyword>
<dbReference type="SUPFAM" id="SSF47226">
    <property type="entry name" value="Histidine-containing phosphotransfer domain, HPT domain"/>
    <property type="match status" value="1"/>
</dbReference>
<feature type="coiled-coil region" evidence="16">
    <location>
        <begin position="227"/>
        <end position="254"/>
    </location>
</feature>
<dbReference type="Pfam" id="PF00512">
    <property type="entry name" value="HisKA"/>
    <property type="match status" value="1"/>
</dbReference>
<keyword evidence="5 15" id="KW-0597">Phosphoprotein</keyword>
<dbReference type="SMART" id="SM00073">
    <property type="entry name" value="HPT"/>
    <property type="match status" value="1"/>
</dbReference>
<comment type="subcellular location">
    <subcellularLocation>
        <location evidence="2">Cell membrane</location>
        <topology evidence="2">Multi-pass membrane protein</topology>
    </subcellularLocation>
</comment>
<dbReference type="CDD" id="cd17546">
    <property type="entry name" value="REC_hyHK_CKI1_RcsC-like"/>
    <property type="match status" value="1"/>
</dbReference>
<dbReference type="InterPro" id="IPR003594">
    <property type="entry name" value="HATPase_dom"/>
</dbReference>
<evidence type="ECO:0000256" key="8">
    <source>
        <dbReference type="ARBA" id="ARBA00022741"/>
    </source>
</evidence>
<feature type="transmembrane region" description="Helical" evidence="17">
    <location>
        <begin position="159"/>
        <end position="183"/>
    </location>
</feature>
<dbReference type="InterPro" id="IPR003661">
    <property type="entry name" value="HisK_dim/P_dom"/>
</dbReference>
<keyword evidence="6" id="KW-0808">Transferase</keyword>
<keyword evidence="10" id="KW-0067">ATP-binding</keyword>
<evidence type="ECO:0000256" key="13">
    <source>
        <dbReference type="ARBA" id="ARBA00023136"/>
    </source>
</evidence>
<dbReference type="Pfam" id="PF00072">
    <property type="entry name" value="Response_reg"/>
    <property type="match status" value="2"/>
</dbReference>
<keyword evidence="8" id="KW-0547">Nucleotide-binding</keyword>
<dbReference type="Gene3D" id="6.10.340.10">
    <property type="match status" value="1"/>
</dbReference>
<dbReference type="RefSeq" id="WP_256606475.1">
    <property type="nucleotide sequence ID" value="NZ_JANIBL010000018.1"/>
</dbReference>
<evidence type="ECO:0000256" key="17">
    <source>
        <dbReference type="SAM" id="Phobius"/>
    </source>
</evidence>
<proteinExistence type="predicted"/>
<reference evidence="22 23" key="1">
    <citation type="submission" date="2022-07" db="EMBL/GenBank/DDBJ databases">
        <title>Methylomonas rivi sp. nov., Methylomonas rosea sp. nov., Methylomonas aureus sp. nov. and Methylomonas subterranea sp. nov., four novel methanotrophs isolated from a freshwater creek and the deep terrestrial subsurface.</title>
        <authorList>
            <person name="Abin C."/>
            <person name="Sankaranarayanan K."/>
            <person name="Garner C."/>
            <person name="Sindelar R."/>
            <person name="Kotary K."/>
            <person name="Garner R."/>
            <person name="Barclay S."/>
            <person name="Lawson P."/>
            <person name="Krumholz L."/>
        </authorList>
    </citation>
    <scope>NUCLEOTIDE SEQUENCE [LARGE SCALE GENOMIC DNA]</scope>
    <source>
        <strain evidence="22 23">WSC-7</strain>
    </source>
</reference>
<dbReference type="SMART" id="SM00448">
    <property type="entry name" value="REC"/>
    <property type="match status" value="2"/>
</dbReference>
<dbReference type="SUPFAM" id="SSF52172">
    <property type="entry name" value="CheY-like"/>
    <property type="match status" value="2"/>
</dbReference>
<evidence type="ECO:0000256" key="10">
    <source>
        <dbReference type="ARBA" id="ARBA00022840"/>
    </source>
</evidence>
<dbReference type="CDD" id="cd06225">
    <property type="entry name" value="HAMP"/>
    <property type="match status" value="1"/>
</dbReference>
<accession>A0ABT1TS40</accession>
<evidence type="ECO:0000256" key="2">
    <source>
        <dbReference type="ARBA" id="ARBA00004651"/>
    </source>
</evidence>
<dbReference type="SUPFAM" id="SSF47384">
    <property type="entry name" value="Homodimeric domain of signal transducing histidine kinase"/>
    <property type="match status" value="1"/>
</dbReference>
<keyword evidence="13 17" id="KW-0472">Membrane</keyword>
<dbReference type="InterPro" id="IPR008207">
    <property type="entry name" value="Sig_transdc_His_kin_Hpt_dom"/>
</dbReference>
<feature type="modified residue" description="4-aspartylphosphate" evidence="15">
    <location>
        <position position="713"/>
    </location>
</feature>
<dbReference type="SMART" id="SM00304">
    <property type="entry name" value="HAMP"/>
    <property type="match status" value="1"/>
</dbReference>
<name>A0ABT1TS40_9GAMM</name>
<keyword evidence="9" id="KW-0418">Kinase</keyword>
<dbReference type="InterPro" id="IPR036890">
    <property type="entry name" value="HATPase_C_sf"/>
</dbReference>
<dbReference type="Pfam" id="PF17152">
    <property type="entry name" value="CHASE8"/>
    <property type="match status" value="1"/>
</dbReference>
<dbReference type="SMART" id="SM00388">
    <property type="entry name" value="HisKA"/>
    <property type="match status" value="1"/>
</dbReference>
<protein>
    <recommendedName>
        <fullName evidence="3">histidine kinase</fullName>
        <ecNumber evidence="3">2.7.13.3</ecNumber>
    </recommendedName>
</protein>
<evidence type="ECO:0000256" key="1">
    <source>
        <dbReference type="ARBA" id="ARBA00000085"/>
    </source>
</evidence>
<dbReference type="EMBL" id="JANIBL010000018">
    <property type="protein sequence ID" value="MCQ8117330.1"/>
    <property type="molecule type" value="Genomic_DNA"/>
</dbReference>
<feature type="domain" description="Response regulatory" evidence="19">
    <location>
        <begin position="525"/>
        <end position="646"/>
    </location>
</feature>
<dbReference type="InterPro" id="IPR001789">
    <property type="entry name" value="Sig_transdc_resp-reg_receiver"/>
</dbReference>
<evidence type="ECO:0000259" key="19">
    <source>
        <dbReference type="PROSITE" id="PS50110"/>
    </source>
</evidence>
<dbReference type="CDD" id="cd00156">
    <property type="entry name" value="REC"/>
    <property type="match status" value="1"/>
</dbReference>
<evidence type="ECO:0000259" key="21">
    <source>
        <dbReference type="PROSITE" id="PS50894"/>
    </source>
</evidence>
<dbReference type="CDD" id="cd16922">
    <property type="entry name" value="HATPase_EvgS-ArcB-TorS-like"/>
    <property type="match status" value="1"/>
</dbReference>
<dbReference type="Gene3D" id="3.30.565.10">
    <property type="entry name" value="Histidine kinase-like ATPase, C-terminal domain"/>
    <property type="match status" value="1"/>
</dbReference>
<evidence type="ECO:0000313" key="23">
    <source>
        <dbReference type="Proteomes" id="UP001524570"/>
    </source>
</evidence>
<dbReference type="InterPro" id="IPR003660">
    <property type="entry name" value="HAMP_dom"/>
</dbReference>
<evidence type="ECO:0000256" key="4">
    <source>
        <dbReference type="ARBA" id="ARBA00022475"/>
    </source>
</evidence>
<feature type="modified residue" description="4-aspartylphosphate" evidence="15">
    <location>
        <position position="579"/>
    </location>
</feature>
<dbReference type="PROSITE" id="PS50894">
    <property type="entry name" value="HPT"/>
    <property type="match status" value="1"/>
</dbReference>
<dbReference type="Pfam" id="PF02518">
    <property type="entry name" value="HATPase_c"/>
    <property type="match status" value="1"/>
</dbReference>
<evidence type="ECO:0000259" key="18">
    <source>
        <dbReference type="PROSITE" id="PS50109"/>
    </source>
</evidence>
<keyword evidence="7 17" id="KW-0812">Transmembrane</keyword>
<feature type="transmembrane region" description="Helical" evidence="17">
    <location>
        <begin position="20"/>
        <end position="40"/>
    </location>
</feature>
<evidence type="ECO:0000256" key="6">
    <source>
        <dbReference type="ARBA" id="ARBA00022679"/>
    </source>
</evidence>
<dbReference type="Pfam" id="PF00672">
    <property type="entry name" value="HAMP"/>
    <property type="match status" value="1"/>
</dbReference>
<evidence type="ECO:0000256" key="5">
    <source>
        <dbReference type="ARBA" id="ARBA00022553"/>
    </source>
</evidence>
<keyword evidence="16" id="KW-0175">Coiled coil</keyword>
<dbReference type="Gene3D" id="3.40.50.2300">
    <property type="match status" value="2"/>
</dbReference>
<dbReference type="PANTHER" id="PTHR45339">
    <property type="entry name" value="HYBRID SIGNAL TRANSDUCTION HISTIDINE KINASE J"/>
    <property type="match status" value="1"/>
</dbReference>
<dbReference type="InterPro" id="IPR005467">
    <property type="entry name" value="His_kinase_dom"/>
</dbReference>
<sequence length="914" mass="101197">MIRDKLANLPMTYKLQRLQAITLALALLFTLLITSITHIWQERRELSIEVRSLGKMIGFNANAALLFGDTKTGTDILATLRGKSEIISAQLYKNDGEIFAHYPAKAAPDSFPYTLNDAEQQQRNQGLRILSQVILNPLPDDNGDVIGTLRLQLDLKPMWRMVIISLGQIFLVMVVSFILAVFFGRRLAESIAAPLIRLSSLAKQVSRDNNYMVRAQGEGEDEIGQLVRSFNQMIERVQQRDAELENQRGNLEKEVDLRTADLRQAVVDAQAANIAKSQFLATMSHEIRTPMNGVLGMTELLLGTDLDTTQRQYAETVFSSADSLLTVINDILDFSKIEAGKLELEEIDFNLINLTDQLAALFFERASSKNIELICTVDNRVPRDVRGDPYRLRQILTNLLSNAIKFTEAGSVKMQVTVADPDRCQTADGMCLEFCISDTGIGIPADTQTRLFKSFSQADGSTTRKYGGTGLGLAISKELSELMGGNIQVKSRANSGSVFTLHIPLRQANEAQPATLPGNDLQGKQVLLVEDNATNAKILENHLTDFGMFTRVAKNGAHALEILDQSAHLGLFFDIAVLDMKMLGMNGVELTQRIRIDWRFASIRIVIITSSNDEDILAKIRGSSCDLYLHKPIHRRTLQEALLGLMSQKPQSISVPASAPRTIRILLAEDNPVNQKVCSAMLRQLGYTLLLANNGREVLDIIGREPVDLILMDCMMPVMDGYTATQNIRDLELSRNVTRTPIIALTANAMEGDRERCLQAGMDDYLSKPFLQKTLQDKIQALVAQQTTTVVNSATAAIKPIHATLDPSSLNTLREIGGNALVEDVLALFRTNAEQHITTLRTGLRERNTETVRHAAHSLKSAAANIGALNLAELARALENAARNNTLQFDTRVAESLQTEYKEILQRLSQLIPS</sequence>
<feature type="domain" description="HAMP" evidence="20">
    <location>
        <begin position="189"/>
        <end position="242"/>
    </location>
</feature>
<evidence type="ECO:0000313" key="22">
    <source>
        <dbReference type="EMBL" id="MCQ8117330.1"/>
    </source>
</evidence>
<feature type="domain" description="Response regulatory" evidence="19">
    <location>
        <begin position="664"/>
        <end position="783"/>
    </location>
</feature>
<organism evidence="22 23">
    <name type="scientific">Methylomonas rosea</name>
    <dbReference type="NCBI Taxonomy" id="2952227"/>
    <lineage>
        <taxon>Bacteria</taxon>
        <taxon>Pseudomonadati</taxon>
        <taxon>Pseudomonadota</taxon>
        <taxon>Gammaproteobacteria</taxon>
        <taxon>Methylococcales</taxon>
        <taxon>Methylococcaceae</taxon>
        <taxon>Methylomonas</taxon>
    </lineage>
</organism>
<dbReference type="Proteomes" id="UP001524570">
    <property type="component" value="Unassembled WGS sequence"/>
</dbReference>
<dbReference type="Gene3D" id="1.10.287.130">
    <property type="match status" value="1"/>
</dbReference>
<dbReference type="InterPro" id="IPR033417">
    <property type="entry name" value="CHASE8"/>
</dbReference>
<dbReference type="InterPro" id="IPR004358">
    <property type="entry name" value="Sig_transdc_His_kin-like_C"/>
</dbReference>
<dbReference type="SMART" id="SM00387">
    <property type="entry name" value="HATPase_c"/>
    <property type="match status" value="1"/>
</dbReference>